<evidence type="ECO:0000259" key="4">
    <source>
        <dbReference type="Pfam" id="PF00884"/>
    </source>
</evidence>
<evidence type="ECO:0000256" key="3">
    <source>
        <dbReference type="ARBA" id="ARBA00023180"/>
    </source>
</evidence>
<keyword evidence="6" id="KW-1185">Reference proteome</keyword>
<sequence>MKLALVFSTLCLAAGKKPHIVFFLADDFGWGNLGYHRRDTGDSPEELQGKAEVHTPTLDRLIDEGILLSRHYGFKTCSPSRSALQTGRLAVHVNIEQDVMLSTANYEDPMSGYSGIPRNMTGIAEKLRSAGYRTHMVGKWDVGMATPDHTPKGRGYETWYGYYGHANHYWHMLPDPTYAVVDECLNQVRDLSMHNASYTGPVRDAISLSAACADPESDRGCYEEHLFKERVLEIIREHKVEEPLFLVYAFHLVHVPLQVPKIWLHEIDHAVKAAGGLPFDSENRRLYAAMTLYMDYAIGKVVEALKNKGMYEDTLVIFASDNGGSIDAYSGGSNYPLRGGKVSDWEGGLRTNAFVSGGFVPESRRGTKFEGVINIADWYGTLTELAGVEMKDHRAEAANVWLKEQGLPLLYPVESVPQWQNILQNRNGRPWPIHLSTYAVMMWPYKLVIAQQPVAAWTGPVYPNCSTLESVQMLRFKLCMFERVTLSYGQHGPKMKLDHSALPTVMDSERLVDCSGSDPIPLLMGREGCLMNVRDDPTEHRNLAGDPEYASTFEYMRTTLSRMNEDVFYPDRGKPRVEACDVAIEHGKLGGFFQCSATLTPLIRPPSLQVFQSVPE</sequence>
<dbReference type="InterPro" id="IPR017850">
    <property type="entry name" value="Alkaline_phosphatase_core_sf"/>
</dbReference>
<dbReference type="GO" id="GO:0046872">
    <property type="term" value="F:metal ion binding"/>
    <property type="evidence" value="ECO:0007669"/>
    <property type="project" value="UniProtKB-KW"/>
</dbReference>
<evidence type="ECO:0000256" key="2">
    <source>
        <dbReference type="ARBA" id="ARBA00022837"/>
    </source>
</evidence>
<gene>
    <name evidence="5" type="primary">Arsb</name>
    <name evidence="5" type="ORF">SNAT2548_LOCUS4202</name>
</gene>
<dbReference type="AlphaFoldDB" id="A0A812IJ02"/>
<evidence type="ECO:0000256" key="1">
    <source>
        <dbReference type="ARBA" id="ARBA00022723"/>
    </source>
</evidence>
<dbReference type="Gene3D" id="3.40.720.10">
    <property type="entry name" value="Alkaline Phosphatase, subunit A"/>
    <property type="match status" value="1"/>
</dbReference>
<dbReference type="InterPro" id="IPR000917">
    <property type="entry name" value="Sulfatase_N"/>
</dbReference>
<dbReference type="InterPro" id="IPR047115">
    <property type="entry name" value="ARSB"/>
</dbReference>
<evidence type="ECO:0000313" key="5">
    <source>
        <dbReference type="EMBL" id="CAE7034873.1"/>
    </source>
</evidence>
<dbReference type="PANTHER" id="PTHR10342:SF274">
    <property type="entry name" value="ARYLSULFATASE B"/>
    <property type="match status" value="1"/>
</dbReference>
<protein>
    <submittedName>
        <fullName evidence="5">Arsb protein</fullName>
    </submittedName>
</protein>
<dbReference type="CDD" id="cd16029">
    <property type="entry name" value="4-S"/>
    <property type="match status" value="1"/>
</dbReference>
<reference evidence="5" key="1">
    <citation type="submission" date="2021-02" db="EMBL/GenBank/DDBJ databases">
        <authorList>
            <person name="Dougan E. K."/>
            <person name="Rhodes N."/>
            <person name="Thang M."/>
            <person name="Chan C."/>
        </authorList>
    </citation>
    <scope>NUCLEOTIDE SEQUENCE</scope>
</reference>
<dbReference type="Proteomes" id="UP000604046">
    <property type="component" value="Unassembled WGS sequence"/>
</dbReference>
<keyword evidence="1" id="KW-0479">Metal-binding</keyword>
<organism evidence="5 6">
    <name type="scientific">Symbiodinium natans</name>
    <dbReference type="NCBI Taxonomy" id="878477"/>
    <lineage>
        <taxon>Eukaryota</taxon>
        <taxon>Sar</taxon>
        <taxon>Alveolata</taxon>
        <taxon>Dinophyceae</taxon>
        <taxon>Suessiales</taxon>
        <taxon>Symbiodiniaceae</taxon>
        <taxon>Symbiodinium</taxon>
    </lineage>
</organism>
<keyword evidence="2" id="KW-0106">Calcium</keyword>
<dbReference type="EMBL" id="CAJNDS010000258">
    <property type="protein sequence ID" value="CAE7034873.1"/>
    <property type="molecule type" value="Genomic_DNA"/>
</dbReference>
<dbReference type="PANTHER" id="PTHR10342">
    <property type="entry name" value="ARYLSULFATASE"/>
    <property type="match status" value="1"/>
</dbReference>
<dbReference type="Pfam" id="PF00884">
    <property type="entry name" value="Sulfatase"/>
    <property type="match status" value="1"/>
</dbReference>
<dbReference type="GO" id="GO:0008484">
    <property type="term" value="F:sulfuric ester hydrolase activity"/>
    <property type="evidence" value="ECO:0007669"/>
    <property type="project" value="InterPro"/>
</dbReference>
<evidence type="ECO:0000313" key="6">
    <source>
        <dbReference type="Proteomes" id="UP000604046"/>
    </source>
</evidence>
<feature type="domain" description="Sulfatase N-terminal" evidence="4">
    <location>
        <begin position="18"/>
        <end position="388"/>
    </location>
</feature>
<dbReference type="SUPFAM" id="SSF53649">
    <property type="entry name" value="Alkaline phosphatase-like"/>
    <property type="match status" value="1"/>
</dbReference>
<accession>A0A812IJ02</accession>
<proteinExistence type="predicted"/>
<keyword evidence="3" id="KW-0325">Glycoprotein</keyword>
<name>A0A812IJ02_9DINO</name>
<dbReference type="OrthoDB" id="408574at2759"/>
<comment type="caution">
    <text evidence="5">The sequence shown here is derived from an EMBL/GenBank/DDBJ whole genome shotgun (WGS) entry which is preliminary data.</text>
</comment>